<protein>
    <submittedName>
        <fullName evidence="2">Uncharacterized protein</fullName>
    </submittedName>
</protein>
<evidence type="ECO:0000313" key="2">
    <source>
        <dbReference type="EMBL" id="KAF2834286.1"/>
    </source>
</evidence>
<accession>A0A9P4S129</accession>
<dbReference type="AlphaFoldDB" id="A0A9P4S129"/>
<keyword evidence="3" id="KW-1185">Reference proteome</keyword>
<sequence length="419" mass="46790">MSKSNQPGNPPLKGQKKSTPRHQSSVIPPLSDMEAALTPTSFAQGRTPTPPPPKGQEKSTPKHRISTPPPWSDTEAALILTSFAQGGTLTPGHVPSTPEQIPSTPVQMPSTPRHISSIPGQMPPTPGQVRELSPEFVRAVSVADEAGIQRKFPQTVRNTATVELKSVERSTPKVVQTVPFAKYGPAKQAEGLRSSRKRKERPDDTNASVYGLTIVDNGAQLPTQFARTEINGDNNRSNEKGPTKKLKVRRSVAVPSNGTVPSDGVDTEVVEHGTQPRATSQCLPIQPHLWTTKESYNGTREFNGTLNLYPVPGFKLPKHKILGRDYGTRLVRYTLKLRMEELRETGMVSEMYPMLPFIGGEGKYGPQIVKKINEDFELEKAKTWEEEKERRRFEKERRDEWARVYREKKRNGTWVMEHP</sequence>
<comment type="caution">
    <text evidence="2">The sequence shown here is derived from an EMBL/GenBank/DDBJ whole genome shotgun (WGS) entry which is preliminary data.</text>
</comment>
<proteinExistence type="predicted"/>
<name>A0A9P4S129_9PEZI</name>
<reference evidence="2" key="1">
    <citation type="journal article" date="2020" name="Stud. Mycol.">
        <title>101 Dothideomycetes genomes: a test case for predicting lifestyles and emergence of pathogens.</title>
        <authorList>
            <person name="Haridas S."/>
            <person name="Albert R."/>
            <person name="Binder M."/>
            <person name="Bloem J."/>
            <person name="Labutti K."/>
            <person name="Salamov A."/>
            <person name="Andreopoulos B."/>
            <person name="Baker S."/>
            <person name="Barry K."/>
            <person name="Bills G."/>
            <person name="Bluhm B."/>
            <person name="Cannon C."/>
            <person name="Castanera R."/>
            <person name="Culley D."/>
            <person name="Daum C."/>
            <person name="Ezra D."/>
            <person name="Gonzalez J."/>
            <person name="Henrissat B."/>
            <person name="Kuo A."/>
            <person name="Liang C."/>
            <person name="Lipzen A."/>
            <person name="Lutzoni F."/>
            <person name="Magnuson J."/>
            <person name="Mondo S."/>
            <person name="Nolan M."/>
            <person name="Ohm R."/>
            <person name="Pangilinan J."/>
            <person name="Park H.-J."/>
            <person name="Ramirez L."/>
            <person name="Alfaro M."/>
            <person name="Sun H."/>
            <person name="Tritt A."/>
            <person name="Yoshinaga Y."/>
            <person name="Zwiers L.-H."/>
            <person name="Turgeon B."/>
            <person name="Goodwin S."/>
            <person name="Spatafora J."/>
            <person name="Crous P."/>
            <person name="Grigoriev I."/>
        </authorList>
    </citation>
    <scope>NUCLEOTIDE SEQUENCE</scope>
    <source>
        <strain evidence="2">CBS 101060</strain>
    </source>
</reference>
<dbReference type="EMBL" id="MU006121">
    <property type="protein sequence ID" value="KAF2834286.1"/>
    <property type="molecule type" value="Genomic_DNA"/>
</dbReference>
<evidence type="ECO:0000256" key="1">
    <source>
        <dbReference type="SAM" id="MobiDB-lite"/>
    </source>
</evidence>
<feature type="compositionally biased region" description="Polar residues" evidence="1">
    <location>
        <begin position="38"/>
        <end position="47"/>
    </location>
</feature>
<feature type="region of interest" description="Disordered" evidence="1">
    <location>
        <begin position="1"/>
        <end position="129"/>
    </location>
</feature>
<evidence type="ECO:0000313" key="3">
    <source>
        <dbReference type="Proteomes" id="UP000799429"/>
    </source>
</evidence>
<dbReference type="Proteomes" id="UP000799429">
    <property type="component" value="Unassembled WGS sequence"/>
</dbReference>
<organism evidence="2 3">
    <name type="scientific">Patellaria atrata CBS 101060</name>
    <dbReference type="NCBI Taxonomy" id="1346257"/>
    <lineage>
        <taxon>Eukaryota</taxon>
        <taxon>Fungi</taxon>
        <taxon>Dikarya</taxon>
        <taxon>Ascomycota</taxon>
        <taxon>Pezizomycotina</taxon>
        <taxon>Dothideomycetes</taxon>
        <taxon>Dothideomycetes incertae sedis</taxon>
        <taxon>Patellariales</taxon>
        <taxon>Patellariaceae</taxon>
        <taxon>Patellaria</taxon>
    </lineage>
</organism>
<gene>
    <name evidence="2" type="ORF">M501DRAFT_1047215</name>
</gene>
<feature type="compositionally biased region" description="Polar residues" evidence="1">
    <location>
        <begin position="97"/>
        <end position="114"/>
    </location>
</feature>